<dbReference type="Pfam" id="PF07702">
    <property type="entry name" value="UTRA"/>
    <property type="match status" value="1"/>
</dbReference>
<dbReference type="CDD" id="cd07377">
    <property type="entry name" value="WHTH_GntR"/>
    <property type="match status" value="1"/>
</dbReference>
<dbReference type="InterPro" id="IPR036388">
    <property type="entry name" value="WH-like_DNA-bd_sf"/>
</dbReference>
<dbReference type="Proteomes" id="UP000679950">
    <property type="component" value="Unassembled WGS sequence"/>
</dbReference>
<keyword evidence="2" id="KW-0238">DNA-binding</keyword>
<evidence type="ECO:0000259" key="4">
    <source>
        <dbReference type="PROSITE" id="PS50949"/>
    </source>
</evidence>
<keyword evidence="6" id="KW-1185">Reference proteome</keyword>
<dbReference type="Pfam" id="PF00392">
    <property type="entry name" value="GntR"/>
    <property type="match status" value="1"/>
</dbReference>
<feature type="domain" description="HTH gntR-type" evidence="4">
    <location>
        <begin position="8"/>
        <end position="76"/>
    </location>
</feature>
<evidence type="ECO:0000256" key="3">
    <source>
        <dbReference type="ARBA" id="ARBA00023163"/>
    </source>
</evidence>
<dbReference type="PANTHER" id="PTHR44846">
    <property type="entry name" value="MANNOSYL-D-GLYCERATE TRANSPORT/METABOLISM SYSTEM REPRESSOR MNGR-RELATED"/>
    <property type="match status" value="1"/>
</dbReference>
<evidence type="ECO:0000256" key="2">
    <source>
        <dbReference type="ARBA" id="ARBA00023125"/>
    </source>
</evidence>
<dbReference type="InterPro" id="IPR050679">
    <property type="entry name" value="Bact_HTH_transcr_reg"/>
</dbReference>
<keyword evidence="1" id="KW-0805">Transcription regulation</keyword>
<dbReference type="InterPro" id="IPR028978">
    <property type="entry name" value="Chorismate_lyase_/UTRA_dom_sf"/>
</dbReference>
<gene>
    <name evidence="5" type="primary">ymfC</name>
    <name evidence="5" type="ORF">J8TS2_16500</name>
</gene>
<dbReference type="RefSeq" id="WP_158323585.1">
    <property type="nucleotide sequence ID" value="NZ_BORB01000011.1"/>
</dbReference>
<dbReference type="SMART" id="SM00866">
    <property type="entry name" value="UTRA"/>
    <property type="match status" value="1"/>
</dbReference>
<dbReference type="Gene3D" id="3.40.1410.10">
    <property type="entry name" value="Chorismate lyase-like"/>
    <property type="match status" value="1"/>
</dbReference>
<evidence type="ECO:0000256" key="1">
    <source>
        <dbReference type="ARBA" id="ARBA00023015"/>
    </source>
</evidence>
<name>A0ABQ4KIP6_9BACI</name>
<evidence type="ECO:0000313" key="5">
    <source>
        <dbReference type="EMBL" id="GIN57331.1"/>
    </source>
</evidence>
<organism evidence="5 6">
    <name type="scientific">Lederbergia ruris</name>
    <dbReference type="NCBI Taxonomy" id="217495"/>
    <lineage>
        <taxon>Bacteria</taxon>
        <taxon>Bacillati</taxon>
        <taxon>Bacillota</taxon>
        <taxon>Bacilli</taxon>
        <taxon>Bacillales</taxon>
        <taxon>Bacillaceae</taxon>
        <taxon>Lederbergia</taxon>
    </lineage>
</organism>
<dbReference type="EMBL" id="BORB01000011">
    <property type="protein sequence ID" value="GIN57331.1"/>
    <property type="molecule type" value="Genomic_DNA"/>
</dbReference>
<dbReference type="SMART" id="SM00345">
    <property type="entry name" value="HTH_GNTR"/>
    <property type="match status" value="1"/>
</dbReference>
<keyword evidence="3" id="KW-0804">Transcription</keyword>
<dbReference type="InterPro" id="IPR000524">
    <property type="entry name" value="Tscrpt_reg_HTH_GntR"/>
</dbReference>
<reference evidence="5 6" key="1">
    <citation type="submission" date="2021-03" db="EMBL/GenBank/DDBJ databases">
        <title>Antimicrobial resistance genes in bacteria isolated from Japanese honey, and their potential for conferring macrolide and lincosamide resistance in the American foulbrood pathogen Paenibacillus larvae.</title>
        <authorList>
            <person name="Okamoto M."/>
            <person name="Kumagai M."/>
            <person name="Kanamori H."/>
            <person name="Takamatsu D."/>
        </authorList>
    </citation>
    <scope>NUCLEOTIDE SEQUENCE [LARGE SCALE GENOMIC DNA]</scope>
    <source>
        <strain evidence="5 6">J8TS2</strain>
    </source>
</reference>
<evidence type="ECO:0000313" key="6">
    <source>
        <dbReference type="Proteomes" id="UP000679950"/>
    </source>
</evidence>
<dbReference type="PANTHER" id="PTHR44846:SF17">
    <property type="entry name" value="GNTR-FAMILY TRANSCRIPTIONAL REGULATOR"/>
    <property type="match status" value="1"/>
</dbReference>
<dbReference type="PRINTS" id="PR00035">
    <property type="entry name" value="HTHGNTR"/>
</dbReference>
<dbReference type="InterPro" id="IPR036390">
    <property type="entry name" value="WH_DNA-bd_sf"/>
</dbReference>
<dbReference type="SUPFAM" id="SSF64288">
    <property type="entry name" value="Chorismate lyase-like"/>
    <property type="match status" value="1"/>
</dbReference>
<dbReference type="InterPro" id="IPR011663">
    <property type="entry name" value="UTRA"/>
</dbReference>
<accession>A0ABQ4KIP6</accession>
<dbReference type="PROSITE" id="PS50949">
    <property type="entry name" value="HTH_GNTR"/>
    <property type="match status" value="1"/>
</dbReference>
<comment type="caution">
    <text evidence="5">The sequence shown here is derived from an EMBL/GenBank/DDBJ whole genome shotgun (WGS) entry which is preliminary data.</text>
</comment>
<dbReference type="SUPFAM" id="SSF46785">
    <property type="entry name" value="Winged helix' DNA-binding domain"/>
    <property type="match status" value="1"/>
</dbReference>
<dbReference type="Gene3D" id="1.10.10.10">
    <property type="entry name" value="Winged helix-like DNA-binding domain superfamily/Winged helix DNA-binding domain"/>
    <property type="match status" value="1"/>
</dbReference>
<proteinExistence type="predicted"/>
<protein>
    <submittedName>
        <fullName evidence="5">HTH-type transcriptional regulator YmfC</fullName>
    </submittedName>
</protein>
<sequence length="241" mass="27885">MNNYNFQTPRYLVVIEQIREKIKEGKLEPGERLPSEMEFAKELGVSRNTLREALRILEEENIIIRKHGVGTFVNEKPVFSGGIEELFSITDMIERQGKKPGTEILFTGYVDPHGDDIKELNLEKNEQVFLVKRVRTADETPLVYCIDKIPANLLEKGYKLNQESILVSLEEVGITISYAKAEIKTMSYNEEISDIMNCDQDTPLLILRQIHYDLNNRPVLYSINFFNSNQISFNVLRKRNI</sequence>